<gene>
    <name evidence="11" type="ORF">OUZ56_019398</name>
</gene>
<dbReference type="PROSITE" id="PS50893">
    <property type="entry name" value="ABC_TRANSPORTER_2"/>
    <property type="match status" value="2"/>
</dbReference>
<evidence type="ECO:0000256" key="6">
    <source>
        <dbReference type="ARBA" id="ARBA00022989"/>
    </source>
</evidence>
<proteinExistence type="predicted"/>
<evidence type="ECO:0000256" key="4">
    <source>
        <dbReference type="ARBA" id="ARBA00022741"/>
    </source>
</evidence>
<organism evidence="11 12">
    <name type="scientific">Daphnia magna</name>
    <dbReference type="NCBI Taxonomy" id="35525"/>
    <lineage>
        <taxon>Eukaryota</taxon>
        <taxon>Metazoa</taxon>
        <taxon>Ecdysozoa</taxon>
        <taxon>Arthropoda</taxon>
        <taxon>Crustacea</taxon>
        <taxon>Branchiopoda</taxon>
        <taxon>Diplostraca</taxon>
        <taxon>Cladocera</taxon>
        <taxon>Anomopoda</taxon>
        <taxon>Daphniidae</taxon>
        <taxon>Daphnia</taxon>
    </lineage>
</organism>
<keyword evidence="7 8" id="KW-0472">Membrane</keyword>
<evidence type="ECO:0000256" key="3">
    <source>
        <dbReference type="ARBA" id="ARBA00022692"/>
    </source>
</evidence>
<evidence type="ECO:0000256" key="7">
    <source>
        <dbReference type="ARBA" id="ARBA00023136"/>
    </source>
</evidence>
<dbReference type="InterPro" id="IPR011527">
    <property type="entry name" value="ABC1_TM_dom"/>
</dbReference>
<evidence type="ECO:0000313" key="12">
    <source>
        <dbReference type="Proteomes" id="UP001234178"/>
    </source>
</evidence>
<feature type="transmembrane region" description="Helical" evidence="8">
    <location>
        <begin position="873"/>
        <end position="892"/>
    </location>
</feature>
<feature type="transmembrane region" description="Helical" evidence="8">
    <location>
        <begin position="555"/>
        <end position="579"/>
    </location>
</feature>
<dbReference type="PROSITE" id="PS00211">
    <property type="entry name" value="ABC_TRANSPORTER_1"/>
    <property type="match status" value="2"/>
</dbReference>
<dbReference type="CDD" id="cd18605">
    <property type="entry name" value="ABC_6TM_MRP7_D2_like"/>
    <property type="match status" value="1"/>
</dbReference>
<feature type="transmembrane region" description="Helical" evidence="8">
    <location>
        <begin position="1031"/>
        <end position="1050"/>
    </location>
</feature>
<keyword evidence="4" id="KW-0547">Nucleotide-binding</keyword>
<feature type="domain" description="ABC transporter" evidence="9">
    <location>
        <begin position="612"/>
        <end position="838"/>
    </location>
</feature>
<feature type="transmembrane region" description="Helical" evidence="8">
    <location>
        <begin position="520"/>
        <end position="543"/>
    </location>
</feature>
<dbReference type="Proteomes" id="UP001234178">
    <property type="component" value="Unassembled WGS sequence"/>
</dbReference>
<dbReference type="InterPro" id="IPR050173">
    <property type="entry name" value="ABC_transporter_C-like"/>
</dbReference>
<dbReference type="CDD" id="cd18598">
    <property type="entry name" value="ABC_6TM_MRP7_D1_like"/>
    <property type="match status" value="1"/>
</dbReference>
<dbReference type="CDD" id="cd03244">
    <property type="entry name" value="ABCC_MRP_domain2"/>
    <property type="match status" value="1"/>
</dbReference>
<feature type="domain" description="ABC transporter" evidence="9">
    <location>
        <begin position="1213"/>
        <end position="1447"/>
    </location>
</feature>
<keyword evidence="2" id="KW-0813">Transport</keyword>
<feature type="transmembrane region" description="Helical" evidence="8">
    <location>
        <begin position="95"/>
        <end position="115"/>
    </location>
</feature>
<evidence type="ECO:0000256" key="5">
    <source>
        <dbReference type="ARBA" id="ARBA00022840"/>
    </source>
</evidence>
<dbReference type="InterPro" id="IPR027417">
    <property type="entry name" value="P-loop_NTPase"/>
</dbReference>
<keyword evidence="6 8" id="KW-1133">Transmembrane helix</keyword>
<dbReference type="SUPFAM" id="SSF90123">
    <property type="entry name" value="ABC transporter transmembrane region"/>
    <property type="match status" value="2"/>
</dbReference>
<dbReference type="PANTHER" id="PTHR24223">
    <property type="entry name" value="ATP-BINDING CASSETTE SUB-FAMILY C"/>
    <property type="match status" value="1"/>
</dbReference>
<feature type="transmembrane region" description="Helical" evidence="8">
    <location>
        <begin position="1006"/>
        <end position="1025"/>
    </location>
</feature>
<dbReference type="SMART" id="SM00382">
    <property type="entry name" value="AAA"/>
    <property type="match status" value="2"/>
</dbReference>
<dbReference type="Gene3D" id="1.20.1560.10">
    <property type="entry name" value="ABC transporter type 1, transmembrane domain"/>
    <property type="match status" value="2"/>
</dbReference>
<evidence type="ECO:0000256" key="2">
    <source>
        <dbReference type="ARBA" id="ARBA00022448"/>
    </source>
</evidence>
<dbReference type="SUPFAM" id="SSF52540">
    <property type="entry name" value="P-loop containing nucleoside triphosphate hydrolases"/>
    <property type="match status" value="2"/>
</dbReference>
<dbReference type="InterPro" id="IPR036640">
    <property type="entry name" value="ABC1_TM_sf"/>
</dbReference>
<comment type="caution">
    <text evidence="11">The sequence shown here is derived from an EMBL/GenBank/DDBJ whole genome shotgun (WGS) entry which is preliminary data.</text>
</comment>
<name>A0ABQ9ZBG1_9CRUS</name>
<feature type="transmembrane region" description="Helical" evidence="8">
    <location>
        <begin position="165"/>
        <end position="184"/>
    </location>
</feature>
<sequence length="1448" mass="162352">MDWNIVCGSPSLVLWANGNIGKCFGQLALTLPSSVILTAVSSYYLGKEYNWVIRDQLQINILSLRASICLFLAFIPFSNLIVKCYFHESLFLVDYMVSFVTTFSWLCHMLYIMILKQRVSRSLRGPLSSLAAWMLTVIPCAFQLRGDFNEFDAKTLQNPEFWLDISYASLQFFYLLTLIPYGMADVTGFDRAFQSLADENLNQRRLLHYNRFDIDFDRFYLGIAREGVTFLSRLFLSWVQPLMKKGSRKQLNSPDDLFDLPRKTTSQLVAPQFERQMNETQSVVRSLRNCFGSSFYLVGLLKFTGDALGFVGPLVLSALVQFIDNKTEPMLFGYLCAAALCLASFTAALCNVHFNFKVSEIALRMRIALISTIYNKTLRVSSADLSKFSSGDIVNMMSIDTDRIINFCPSFHAFWSLPLQIGVTLYLLYAQVGLAFLAGLSFAVLLIPVNRWIAVKVGKYSGEMMTAKDKRVRLLNELLTGIRVVKFYAWEKHFRRRIEQLRAEELKALKARKYLDALCVYFWATTPVLVAILTFATFVLMGGTLTSAKVFTCMALFNMLISPLNAFPWVIGGLVEAWVSLKRVRKLIQLPNMDSGSYYSSKRVEPDAQATLIMEQAEFSWQLGNDGFRLSDLNLMITKGQFIGVIGKVGSGKSSFLQAITGNLVKRNGSIYVRNWQQGVAIVTQEPWIQRGTIRDNILFGKPYDAGKYRVVLEVCALNADLRMLTEGDQTEIGDNGVTLSGGQKARIALARAVYQDKGFYLMDDVLSAVDSQVARHLVDSLLVDYLRNKTRILCTHHAQFLQSADWILVFEDGQLISQGPPSKILTSSLDGSNPTGRQAKSTCPELDEREAAIPLEEDRCTGQVEFDVISTYWKAVGMYVSPIILAMLLFMQSTRNVSDWWLAHWVSELQNETINGTLIVGGGDDYDPTFYLAVYGGIAAANTIFTFFRAFLFAYGGLKAATFLHSRLVDVVLQAKMIFFDTTPVGRILNRLSSDVYAIDESLPFVLNIFLAQIFGLLGTIIVTCVGIPWISLLLLPLGFIYFNLQHFYRHTSRELKRLSTVTLSPIYSRFAETLSGLVTIRATDNSTARFAQENLDMVEDNVKTQFASQAAANWLGLRLQLIGVAMVTGVGIFAVVQHHLHTVDPGLVGLAISYALSITGVLSGVVTSFVETEKEMVSVERVHAYIQRLPAEPSTSSRVALPMSWPSQGCITFQRVSMRYREHFPLAVKDINFEIRPSEKVGIVGRTGSGKTTLFQILFRLVEICSGEVQIDGVNIQSLSLFDLRSRLAIIPQDPFIFSGTIRENLDPTSQHTDRQLWKCLERCHLKETISRWTTGLSTDVQERGKLFSVGQKQLLCLARALLLNSKVICIDEATASVDAETDRLIQKTIRSAFRHSTVLTIAHRLETIMDSDQVAVMSAGQLIEFDSPSKLLENPVSHFSQLVNG</sequence>
<accession>A0ABQ9ZBG1</accession>
<feature type="transmembrane region" description="Helical" evidence="8">
    <location>
        <begin position="331"/>
        <end position="356"/>
    </location>
</feature>
<dbReference type="InterPro" id="IPR017871">
    <property type="entry name" value="ABC_transporter-like_CS"/>
</dbReference>
<feature type="transmembrane region" description="Helical" evidence="8">
    <location>
        <begin position="1148"/>
        <end position="1172"/>
    </location>
</feature>
<evidence type="ECO:0000259" key="9">
    <source>
        <dbReference type="PROSITE" id="PS50893"/>
    </source>
</evidence>
<dbReference type="EMBL" id="JAOYFB010000003">
    <property type="protein sequence ID" value="KAK4010249.1"/>
    <property type="molecule type" value="Genomic_DNA"/>
</dbReference>
<dbReference type="PANTHER" id="PTHR24223:SF330">
    <property type="entry name" value="ATP-BINDING CASSETTE SUB-FAMILY C MEMBER 10"/>
    <property type="match status" value="1"/>
</dbReference>
<dbReference type="CDD" id="cd03250">
    <property type="entry name" value="ABCC_MRP_domain1"/>
    <property type="match status" value="1"/>
</dbReference>
<feature type="domain" description="ABC transmembrane type-1" evidence="10">
    <location>
        <begin position="297"/>
        <end position="576"/>
    </location>
</feature>
<feature type="transmembrane region" description="Helical" evidence="8">
    <location>
        <begin position="931"/>
        <end position="959"/>
    </location>
</feature>
<reference evidence="11 12" key="1">
    <citation type="journal article" date="2023" name="Nucleic Acids Res.">
        <title>The hologenome of Daphnia magna reveals possible DNA methylation and microbiome-mediated evolution of the host genome.</title>
        <authorList>
            <person name="Chaturvedi A."/>
            <person name="Li X."/>
            <person name="Dhandapani V."/>
            <person name="Marshall H."/>
            <person name="Kissane S."/>
            <person name="Cuenca-Cambronero M."/>
            <person name="Asole G."/>
            <person name="Calvet F."/>
            <person name="Ruiz-Romero M."/>
            <person name="Marangio P."/>
            <person name="Guigo R."/>
            <person name="Rago D."/>
            <person name="Mirbahai L."/>
            <person name="Eastwood N."/>
            <person name="Colbourne J.K."/>
            <person name="Zhou J."/>
            <person name="Mallon E."/>
            <person name="Orsini L."/>
        </authorList>
    </citation>
    <scope>NUCLEOTIDE SEQUENCE [LARGE SCALE GENOMIC DNA]</scope>
    <source>
        <strain evidence="11">LRV0_1</strain>
    </source>
</reference>
<feature type="transmembrane region" description="Helical" evidence="8">
    <location>
        <begin position="127"/>
        <end position="145"/>
    </location>
</feature>
<feature type="transmembrane region" description="Helical" evidence="8">
    <location>
        <begin position="404"/>
        <end position="428"/>
    </location>
</feature>
<feature type="transmembrane region" description="Helical" evidence="8">
    <location>
        <begin position="1123"/>
        <end position="1142"/>
    </location>
</feature>
<dbReference type="Pfam" id="PF00664">
    <property type="entry name" value="ABC_membrane"/>
    <property type="match status" value="2"/>
</dbReference>
<evidence type="ECO:0000259" key="10">
    <source>
        <dbReference type="PROSITE" id="PS50929"/>
    </source>
</evidence>
<feature type="transmembrane region" description="Helical" evidence="8">
    <location>
        <begin position="434"/>
        <end position="454"/>
    </location>
</feature>
<dbReference type="InterPro" id="IPR003593">
    <property type="entry name" value="AAA+_ATPase"/>
</dbReference>
<dbReference type="Gene3D" id="3.40.50.300">
    <property type="entry name" value="P-loop containing nucleotide triphosphate hydrolases"/>
    <property type="match status" value="2"/>
</dbReference>
<dbReference type="PROSITE" id="PS50929">
    <property type="entry name" value="ABC_TM1F"/>
    <property type="match status" value="2"/>
</dbReference>
<keyword evidence="3 8" id="KW-0812">Transmembrane</keyword>
<evidence type="ECO:0000313" key="11">
    <source>
        <dbReference type="EMBL" id="KAK4010249.1"/>
    </source>
</evidence>
<feature type="domain" description="ABC transmembrane type-1" evidence="10">
    <location>
        <begin position="884"/>
        <end position="1176"/>
    </location>
</feature>
<evidence type="ECO:0000256" key="1">
    <source>
        <dbReference type="ARBA" id="ARBA00004370"/>
    </source>
</evidence>
<protein>
    <recommendedName>
        <fullName evidence="13">Multidrug resistance-associated protein 7</fullName>
    </recommendedName>
</protein>
<dbReference type="Pfam" id="PF00005">
    <property type="entry name" value="ABC_tran"/>
    <property type="match status" value="2"/>
</dbReference>
<comment type="subcellular location">
    <subcellularLocation>
        <location evidence="1">Membrane</location>
    </subcellularLocation>
</comment>
<keyword evidence="12" id="KW-1185">Reference proteome</keyword>
<dbReference type="InterPro" id="IPR003439">
    <property type="entry name" value="ABC_transporter-like_ATP-bd"/>
</dbReference>
<feature type="transmembrane region" description="Helical" evidence="8">
    <location>
        <begin position="57"/>
        <end position="75"/>
    </location>
</feature>
<feature type="transmembrane region" description="Helical" evidence="8">
    <location>
        <begin position="24"/>
        <end position="45"/>
    </location>
</feature>
<feature type="transmembrane region" description="Helical" evidence="8">
    <location>
        <begin position="295"/>
        <end position="319"/>
    </location>
</feature>
<evidence type="ECO:0000256" key="8">
    <source>
        <dbReference type="SAM" id="Phobius"/>
    </source>
</evidence>
<keyword evidence="5" id="KW-0067">ATP-binding</keyword>
<evidence type="ECO:0008006" key="13">
    <source>
        <dbReference type="Google" id="ProtNLM"/>
    </source>
</evidence>